<evidence type="ECO:0000256" key="9">
    <source>
        <dbReference type="ARBA" id="ARBA00034045"/>
    </source>
</evidence>
<keyword evidence="6 12" id="KW-0732">Signal</keyword>
<evidence type="ECO:0000256" key="2">
    <source>
        <dbReference type="ARBA" id="ARBA00007534"/>
    </source>
</evidence>
<evidence type="ECO:0000313" key="13">
    <source>
        <dbReference type="EMBL" id="KAF2667705.1"/>
    </source>
</evidence>
<dbReference type="EMBL" id="MU004237">
    <property type="protein sequence ID" value="KAF2667705.1"/>
    <property type="molecule type" value="Genomic_DNA"/>
</dbReference>
<dbReference type="EC" id="3.1.1.74" evidence="3"/>
<evidence type="ECO:0000256" key="5">
    <source>
        <dbReference type="ARBA" id="ARBA00022525"/>
    </source>
</evidence>
<dbReference type="InterPro" id="IPR043579">
    <property type="entry name" value="CUTINASE_2"/>
</dbReference>
<dbReference type="GO" id="GO:0005576">
    <property type="term" value="C:extracellular region"/>
    <property type="evidence" value="ECO:0007669"/>
    <property type="project" value="UniProtKB-SubCell"/>
</dbReference>
<organism evidence="13 14">
    <name type="scientific">Microthyrium microscopicum</name>
    <dbReference type="NCBI Taxonomy" id="703497"/>
    <lineage>
        <taxon>Eukaryota</taxon>
        <taxon>Fungi</taxon>
        <taxon>Dikarya</taxon>
        <taxon>Ascomycota</taxon>
        <taxon>Pezizomycotina</taxon>
        <taxon>Dothideomycetes</taxon>
        <taxon>Dothideomycetes incertae sedis</taxon>
        <taxon>Microthyriales</taxon>
        <taxon>Microthyriaceae</taxon>
        <taxon>Microthyrium</taxon>
    </lineage>
</organism>
<dbReference type="PANTHER" id="PTHR48250">
    <property type="entry name" value="CUTINASE 2-RELATED"/>
    <property type="match status" value="1"/>
</dbReference>
<keyword evidence="7" id="KW-0378">Hydrolase</keyword>
<comment type="subcellular location">
    <subcellularLocation>
        <location evidence="1">Secreted</location>
    </subcellularLocation>
</comment>
<evidence type="ECO:0000256" key="1">
    <source>
        <dbReference type="ARBA" id="ARBA00004613"/>
    </source>
</evidence>
<dbReference type="InterPro" id="IPR029058">
    <property type="entry name" value="AB_hydrolase_fold"/>
</dbReference>
<accession>A0A6A6U5Z4</accession>
<keyword evidence="5" id="KW-0964">Secreted</keyword>
<evidence type="ECO:0000256" key="7">
    <source>
        <dbReference type="ARBA" id="ARBA00022801"/>
    </source>
</evidence>
<dbReference type="PANTHER" id="PTHR48250:SF3">
    <property type="entry name" value="CUTINASE 1-RELATED"/>
    <property type="match status" value="1"/>
</dbReference>
<dbReference type="AlphaFoldDB" id="A0A6A6U5Z4"/>
<feature type="active site" evidence="10">
    <location>
        <position position="178"/>
    </location>
</feature>
<comment type="similarity">
    <text evidence="2">Belongs to the cutinase family.</text>
</comment>
<evidence type="ECO:0000313" key="14">
    <source>
        <dbReference type="Proteomes" id="UP000799302"/>
    </source>
</evidence>
<gene>
    <name evidence="13" type="ORF">BT63DRAFT_457006</name>
</gene>
<dbReference type="SUPFAM" id="SSF53474">
    <property type="entry name" value="alpha/beta-Hydrolases"/>
    <property type="match status" value="1"/>
</dbReference>
<feature type="disulfide bond" evidence="11">
    <location>
        <begin position="174"/>
        <end position="181"/>
    </location>
</feature>
<name>A0A6A6U5Z4_9PEZI</name>
<feature type="active site" evidence="10">
    <location>
        <position position="191"/>
    </location>
</feature>
<evidence type="ECO:0000256" key="6">
    <source>
        <dbReference type="ARBA" id="ARBA00022729"/>
    </source>
</evidence>
<evidence type="ECO:0000256" key="11">
    <source>
        <dbReference type="PIRSR" id="PIRSR611150-2"/>
    </source>
</evidence>
<protein>
    <recommendedName>
        <fullName evidence="3">cutinase</fullName>
        <ecNumber evidence="3">3.1.1.74</ecNumber>
    </recommendedName>
</protein>
<reference evidence="13" key="1">
    <citation type="journal article" date="2020" name="Stud. Mycol.">
        <title>101 Dothideomycetes genomes: a test case for predicting lifestyles and emergence of pathogens.</title>
        <authorList>
            <person name="Haridas S."/>
            <person name="Albert R."/>
            <person name="Binder M."/>
            <person name="Bloem J."/>
            <person name="Labutti K."/>
            <person name="Salamov A."/>
            <person name="Andreopoulos B."/>
            <person name="Baker S."/>
            <person name="Barry K."/>
            <person name="Bills G."/>
            <person name="Bluhm B."/>
            <person name="Cannon C."/>
            <person name="Castanera R."/>
            <person name="Culley D."/>
            <person name="Daum C."/>
            <person name="Ezra D."/>
            <person name="Gonzalez J."/>
            <person name="Henrissat B."/>
            <person name="Kuo A."/>
            <person name="Liang C."/>
            <person name="Lipzen A."/>
            <person name="Lutzoni F."/>
            <person name="Magnuson J."/>
            <person name="Mondo S."/>
            <person name="Nolan M."/>
            <person name="Ohm R."/>
            <person name="Pangilinan J."/>
            <person name="Park H.-J."/>
            <person name="Ramirez L."/>
            <person name="Alfaro M."/>
            <person name="Sun H."/>
            <person name="Tritt A."/>
            <person name="Yoshinaga Y."/>
            <person name="Zwiers L.-H."/>
            <person name="Turgeon B."/>
            <person name="Goodwin S."/>
            <person name="Spatafora J."/>
            <person name="Crous P."/>
            <person name="Grigoriev I."/>
        </authorList>
    </citation>
    <scope>NUCLEOTIDE SEQUENCE</scope>
    <source>
        <strain evidence="13">CBS 115976</strain>
    </source>
</reference>
<dbReference type="GO" id="GO:0050525">
    <property type="term" value="F:cutinase activity"/>
    <property type="evidence" value="ECO:0007669"/>
    <property type="project" value="UniProtKB-EC"/>
</dbReference>
<feature type="chain" id="PRO_5025533411" description="cutinase" evidence="12">
    <location>
        <begin position="18"/>
        <end position="229"/>
    </location>
</feature>
<dbReference type="OrthoDB" id="3225429at2759"/>
<evidence type="ECO:0000256" key="12">
    <source>
        <dbReference type="SAM" id="SignalP"/>
    </source>
</evidence>
<dbReference type="Pfam" id="PF01083">
    <property type="entry name" value="Cutinase"/>
    <property type="match status" value="1"/>
</dbReference>
<sequence>MKLSTVATSLFVGAVVALPQGSTSNDLAKGCKKVTLVYARASTEIGNMGTTNSVGPGLCKGLKANFANDVACQGVSSPAYTAGLIDNFSVKGTTASAIAEATKHFTDAATRCPQTIMVAGGFSQGTAVIFNAVGNLPDAIKKRVVGVALYGYTKNKQNGGTIPKYPKENVKVFCPASDGVCGGTLNVNLGHFSYLTGSSQREGYTFLTQKIKAAGSGAAAAAPAVEAMM</sequence>
<dbReference type="SMART" id="SM01110">
    <property type="entry name" value="Cutinase"/>
    <property type="match status" value="1"/>
</dbReference>
<feature type="disulfide bond" evidence="11">
    <location>
        <begin position="31"/>
        <end position="112"/>
    </location>
</feature>
<dbReference type="InterPro" id="IPR011150">
    <property type="entry name" value="Cutinase_monf"/>
</dbReference>
<dbReference type="Proteomes" id="UP000799302">
    <property type="component" value="Unassembled WGS sequence"/>
</dbReference>
<dbReference type="InterPro" id="IPR000675">
    <property type="entry name" value="Cutinase/axe"/>
</dbReference>
<evidence type="ECO:0000256" key="3">
    <source>
        <dbReference type="ARBA" id="ARBA00013095"/>
    </source>
</evidence>
<dbReference type="PRINTS" id="PR00129">
    <property type="entry name" value="CUTINASE"/>
</dbReference>
<keyword evidence="14" id="KW-1185">Reference proteome</keyword>
<feature type="signal peptide" evidence="12">
    <location>
        <begin position="1"/>
        <end position="17"/>
    </location>
</feature>
<dbReference type="Gene3D" id="3.40.50.1820">
    <property type="entry name" value="alpha/beta hydrolase"/>
    <property type="match status" value="1"/>
</dbReference>
<proteinExistence type="inferred from homology"/>
<dbReference type="GO" id="GO:0016052">
    <property type="term" value="P:carbohydrate catabolic process"/>
    <property type="evidence" value="ECO:0007669"/>
    <property type="project" value="TreeGrafter"/>
</dbReference>
<feature type="active site" description="Nucleophile" evidence="10">
    <location>
        <position position="123"/>
    </location>
</feature>
<evidence type="ECO:0000256" key="10">
    <source>
        <dbReference type="PIRSR" id="PIRSR611150-1"/>
    </source>
</evidence>
<keyword evidence="4" id="KW-0719">Serine esterase</keyword>
<evidence type="ECO:0000256" key="8">
    <source>
        <dbReference type="ARBA" id="ARBA00023157"/>
    </source>
</evidence>
<evidence type="ECO:0000256" key="4">
    <source>
        <dbReference type="ARBA" id="ARBA00022487"/>
    </source>
</evidence>
<dbReference type="PROSITE" id="PS00931">
    <property type="entry name" value="CUTINASE_2"/>
    <property type="match status" value="1"/>
</dbReference>
<keyword evidence="8 11" id="KW-1015">Disulfide bond</keyword>
<comment type="catalytic activity">
    <reaction evidence="9">
        <text>cutin + H2O = cutin monomers.</text>
        <dbReference type="EC" id="3.1.1.74"/>
    </reaction>
</comment>